<organism evidence="2 3">
    <name type="scientific">Streptomyces solicavernae</name>
    <dbReference type="NCBI Taxonomy" id="3043614"/>
    <lineage>
        <taxon>Bacteria</taxon>
        <taxon>Bacillati</taxon>
        <taxon>Actinomycetota</taxon>
        <taxon>Actinomycetes</taxon>
        <taxon>Kitasatosporales</taxon>
        <taxon>Streptomycetaceae</taxon>
        <taxon>Streptomyces</taxon>
    </lineage>
</organism>
<dbReference type="Pfam" id="PF01381">
    <property type="entry name" value="HTH_3"/>
    <property type="match status" value="1"/>
</dbReference>
<reference evidence="2 3" key="1">
    <citation type="submission" date="2023-05" db="EMBL/GenBank/DDBJ databases">
        <title>Draft genome sequence of Streptomyces sp. B-S-A8 isolated from a cave soil in Thailand.</title>
        <authorList>
            <person name="Chamroensaksri N."/>
            <person name="Muangham S."/>
        </authorList>
    </citation>
    <scope>NUCLEOTIDE SEQUENCE [LARGE SCALE GENOMIC DNA]</scope>
    <source>
        <strain evidence="2 3">B-S-A8</strain>
    </source>
</reference>
<dbReference type="SMART" id="SM00530">
    <property type="entry name" value="HTH_XRE"/>
    <property type="match status" value="1"/>
</dbReference>
<gene>
    <name evidence="2" type="ORF">QIS99_10010</name>
</gene>
<dbReference type="RefSeq" id="WP_282512536.1">
    <property type="nucleotide sequence ID" value="NZ_JASCIR010000006.1"/>
</dbReference>
<name>A0ABT6RQQ8_9ACTN</name>
<dbReference type="CDD" id="cd00093">
    <property type="entry name" value="HTH_XRE"/>
    <property type="match status" value="1"/>
</dbReference>
<evidence type="ECO:0000259" key="1">
    <source>
        <dbReference type="PROSITE" id="PS50943"/>
    </source>
</evidence>
<feature type="domain" description="HTH cro/C1-type" evidence="1">
    <location>
        <begin position="41"/>
        <end position="88"/>
    </location>
</feature>
<evidence type="ECO:0000313" key="2">
    <source>
        <dbReference type="EMBL" id="MDI3386544.1"/>
    </source>
</evidence>
<dbReference type="EMBL" id="JASCIR010000006">
    <property type="protein sequence ID" value="MDI3386544.1"/>
    <property type="molecule type" value="Genomic_DNA"/>
</dbReference>
<dbReference type="PROSITE" id="PS50943">
    <property type="entry name" value="HTH_CROC1"/>
    <property type="match status" value="1"/>
</dbReference>
<dbReference type="InterPro" id="IPR001387">
    <property type="entry name" value="Cro/C1-type_HTH"/>
</dbReference>
<dbReference type="InterPro" id="IPR010982">
    <property type="entry name" value="Lambda_DNA-bd_dom_sf"/>
</dbReference>
<dbReference type="Proteomes" id="UP001224661">
    <property type="component" value="Unassembled WGS sequence"/>
</dbReference>
<dbReference type="Gene3D" id="1.10.260.40">
    <property type="entry name" value="lambda repressor-like DNA-binding domains"/>
    <property type="match status" value="1"/>
</dbReference>
<accession>A0ABT6RQQ8</accession>
<sequence>MGQSRWKTLRERNLAEGLGESEDVSEVRRETRLSMELAQAVYVLRTELGLTQAELADRAGLTQAEILRMEGSDAVPTPALLAGLAGALAERLRADREVARQIMGVDVSDDAFGRAPDILGNIYRIAAEKARRRD</sequence>
<comment type="caution">
    <text evidence="2">The sequence shown here is derived from an EMBL/GenBank/DDBJ whole genome shotgun (WGS) entry which is preliminary data.</text>
</comment>
<keyword evidence="3" id="KW-1185">Reference proteome</keyword>
<evidence type="ECO:0000313" key="3">
    <source>
        <dbReference type="Proteomes" id="UP001224661"/>
    </source>
</evidence>
<proteinExistence type="predicted"/>
<dbReference type="SUPFAM" id="SSF47413">
    <property type="entry name" value="lambda repressor-like DNA-binding domains"/>
    <property type="match status" value="1"/>
</dbReference>
<protein>
    <submittedName>
        <fullName evidence="2">Helix-turn-helix domain-containing protein</fullName>
    </submittedName>
</protein>